<dbReference type="Proteomes" id="UP001157126">
    <property type="component" value="Unassembled WGS sequence"/>
</dbReference>
<protein>
    <submittedName>
        <fullName evidence="1">Uncharacterized protein</fullName>
    </submittedName>
</protein>
<comment type="caution">
    <text evidence="1">The sequence shown here is derived from an EMBL/GenBank/DDBJ whole genome shotgun (WGS) entry which is preliminary data.</text>
</comment>
<gene>
    <name evidence="1" type="ORF">GCM10025883_44730</name>
</gene>
<keyword evidence="2" id="KW-1185">Reference proteome</keyword>
<proteinExistence type="predicted"/>
<evidence type="ECO:0000313" key="1">
    <source>
        <dbReference type="EMBL" id="GMA42428.1"/>
    </source>
</evidence>
<accession>A0ABQ6IWT5</accession>
<evidence type="ECO:0000313" key="2">
    <source>
        <dbReference type="Proteomes" id="UP001157126"/>
    </source>
</evidence>
<organism evidence="1 2">
    <name type="scientific">Mobilicoccus caccae</name>
    <dbReference type="NCBI Taxonomy" id="1859295"/>
    <lineage>
        <taxon>Bacteria</taxon>
        <taxon>Bacillati</taxon>
        <taxon>Actinomycetota</taxon>
        <taxon>Actinomycetes</taxon>
        <taxon>Micrococcales</taxon>
        <taxon>Dermatophilaceae</taxon>
        <taxon>Mobilicoccus</taxon>
    </lineage>
</organism>
<dbReference type="EMBL" id="BSUO01000002">
    <property type="protein sequence ID" value="GMA42428.1"/>
    <property type="molecule type" value="Genomic_DNA"/>
</dbReference>
<name>A0ABQ6IWT5_9MICO</name>
<sequence>MTLSAVIHSTPSQSAELRQMRRAYGSDWPVCGPGRIESAALTRNRSELTYAANAPIASLARQTPAGATCNSRTHIPQTNDEGHAMTHPLDQWAAGSHDAQAVVHLLARAFDGVLAAPGRPWVITHDGWTALNDDALGHAAVAAHSESERRILAAAHSLLTGAPVDLRWVTTNLDRTSATALVEAVAIAAGLAEIADLL</sequence>
<reference evidence="2" key="1">
    <citation type="journal article" date="2019" name="Int. J. Syst. Evol. Microbiol.">
        <title>The Global Catalogue of Microorganisms (GCM) 10K type strain sequencing project: providing services to taxonomists for standard genome sequencing and annotation.</title>
        <authorList>
            <consortium name="The Broad Institute Genomics Platform"/>
            <consortium name="The Broad Institute Genome Sequencing Center for Infectious Disease"/>
            <person name="Wu L."/>
            <person name="Ma J."/>
        </authorList>
    </citation>
    <scope>NUCLEOTIDE SEQUENCE [LARGE SCALE GENOMIC DNA]</scope>
    <source>
        <strain evidence="2">NBRC 113072</strain>
    </source>
</reference>